<dbReference type="Proteomes" id="UP000235220">
    <property type="component" value="Chromosome 3"/>
</dbReference>
<dbReference type="SMART" id="SM01065">
    <property type="entry name" value="CBM_2"/>
    <property type="match status" value="1"/>
</dbReference>
<proteinExistence type="predicted"/>
<protein>
    <submittedName>
        <fullName evidence="3">Uncharacterized protein LOC108994927 isoform X1</fullName>
    </submittedName>
</protein>
<dbReference type="InterPro" id="IPR002044">
    <property type="entry name" value="CBM20"/>
</dbReference>
<dbReference type="AlphaFoldDB" id="A0A6P9E864"/>
<keyword evidence="2" id="KW-1185">Reference proteome</keyword>
<dbReference type="Pfam" id="PF00686">
    <property type="entry name" value="CBM_20"/>
    <property type="match status" value="1"/>
</dbReference>
<reference evidence="3" key="1">
    <citation type="submission" date="2025-08" db="UniProtKB">
        <authorList>
            <consortium name="RefSeq"/>
        </authorList>
    </citation>
    <scope>IDENTIFICATION</scope>
    <source>
        <tissue evidence="3">Leaves</tissue>
    </source>
</reference>
<dbReference type="RefSeq" id="XP_035544425.1">
    <property type="nucleotide sequence ID" value="XM_035688532.1"/>
</dbReference>
<dbReference type="InterPro" id="IPR013783">
    <property type="entry name" value="Ig-like_fold"/>
</dbReference>
<dbReference type="CDD" id="cd05467">
    <property type="entry name" value="CBM20"/>
    <property type="match status" value="1"/>
</dbReference>
<dbReference type="KEGG" id="jre:108994927"/>
<dbReference type="OrthoDB" id="550577at2759"/>
<sequence length="477" mass="53288">MRTLPSSTSKIIFDKLVVPPKECLLLRPETCSLLRSQKVVNFGLLHLISVRHKAAHPVVTSLSSKTQIGFLGCKIWKNVKLSFSQADLETAETQSQETCQSKTVHVRFQLQKRCIFGEQFLVVGDDSMFGLWDPASAIPLNWSDGHMWTVELDIPAGKAVKFKFILKEITGNIVWQPGPDRIFQTWETENMVTVCEDWDNAEFQKIIEEEQLADPNEHSMVDSEMMIVSENFSHPKEEVVSHVNQGSAIAYGDTAPDQKPIIEPHKEKFIADNITLPQEKPKAIVADNISYSNENPKVSASSKMFGAIVSDPKEESTAIPNEVAIIAEELLGNNGSVLTVENPGSTHIEGNLINHGDPVLVPGLTPLSKVPNEEASTDESEKTIAFDASVGAYEAKDDFVPELVEKQEPDGEAPQRAPSKIFNDEEEKLETEFEQKLHLPKREEQSYSEQINDDVLQNDMQWGRKTLQKFLTNLGLL</sequence>
<feature type="compositionally biased region" description="Basic and acidic residues" evidence="1">
    <location>
        <begin position="430"/>
        <end position="445"/>
    </location>
</feature>
<dbReference type="PANTHER" id="PTHR15048">
    <property type="entry name" value="STARCH-BINDING DOMAIN-CONTAINING PROTEIN 1"/>
    <property type="match status" value="1"/>
</dbReference>
<gene>
    <name evidence="3" type="primary">LOC108994927</name>
</gene>
<name>A0A6P9E864_JUGRE</name>
<evidence type="ECO:0000256" key="1">
    <source>
        <dbReference type="SAM" id="MobiDB-lite"/>
    </source>
</evidence>
<feature type="region of interest" description="Disordered" evidence="1">
    <location>
        <begin position="406"/>
        <end position="449"/>
    </location>
</feature>
<evidence type="ECO:0000313" key="3">
    <source>
        <dbReference type="RefSeq" id="XP_035544425.1"/>
    </source>
</evidence>
<dbReference type="PROSITE" id="PS51166">
    <property type="entry name" value="CBM20"/>
    <property type="match status" value="1"/>
</dbReference>
<evidence type="ECO:0000313" key="2">
    <source>
        <dbReference type="Proteomes" id="UP000235220"/>
    </source>
</evidence>
<dbReference type="Gramene" id="Jr03_25470_p1">
    <property type="protein sequence ID" value="cds.Jr03_25470_p1"/>
    <property type="gene ID" value="Jr03_25470"/>
</dbReference>
<dbReference type="PANTHER" id="PTHR15048:SF0">
    <property type="entry name" value="STARCH-BINDING DOMAIN-CONTAINING PROTEIN 1"/>
    <property type="match status" value="1"/>
</dbReference>
<dbReference type="GO" id="GO:2001070">
    <property type="term" value="F:starch binding"/>
    <property type="evidence" value="ECO:0007669"/>
    <property type="project" value="InterPro"/>
</dbReference>
<dbReference type="Gene3D" id="2.60.40.10">
    <property type="entry name" value="Immunoglobulins"/>
    <property type="match status" value="1"/>
</dbReference>
<organism evidence="2 3">
    <name type="scientific">Juglans regia</name>
    <name type="common">English walnut</name>
    <dbReference type="NCBI Taxonomy" id="51240"/>
    <lineage>
        <taxon>Eukaryota</taxon>
        <taxon>Viridiplantae</taxon>
        <taxon>Streptophyta</taxon>
        <taxon>Embryophyta</taxon>
        <taxon>Tracheophyta</taxon>
        <taxon>Spermatophyta</taxon>
        <taxon>Magnoliopsida</taxon>
        <taxon>eudicotyledons</taxon>
        <taxon>Gunneridae</taxon>
        <taxon>Pentapetalae</taxon>
        <taxon>rosids</taxon>
        <taxon>fabids</taxon>
        <taxon>Fagales</taxon>
        <taxon>Juglandaceae</taxon>
        <taxon>Juglans</taxon>
    </lineage>
</organism>
<dbReference type="FunFam" id="2.60.40.10:FF:000552">
    <property type="entry name" value="Related to glucoamylase"/>
    <property type="match status" value="1"/>
</dbReference>
<dbReference type="GeneID" id="108994927"/>
<dbReference type="SUPFAM" id="SSF49452">
    <property type="entry name" value="Starch-binding domain-like"/>
    <property type="match status" value="1"/>
</dbReference>
<accession>A0A6P9E864</accession>
<dbReference type="InterPro" id="IPR013784">
    <property type="entry name" value="Carb-bd-like_fold"/>
</dbReference>
<dbReference type="FunCoup" id="A0A6P9E864">
    <property type="interactions" value="203"/>
</dbReference>